<dbReference type="InterPro" id="IPR000160">
    <property type="entry name" value="GGDEF_dom"/>
</dbReference>
<dbReference type="PROSITE" id="PS50887">
    <property type="entry name" value="GGDEF"/>
    <property type="match status" value="1"/>
</dbReference>
<evidence type="ECO:0000313" key="3">
    <source>
        <dbReference type="EMBL" id="SHF35210.1"/>
    </source>
</evidence>
<dbReference type="EMBL" id="FQUI01000083">
    <property type="protein sequence ID" value="SHF35210.1"/>
    <property type="molecule type" value="Genomic_DNA"/>
</dbReference>
<sequence>MYIINYGIVSSIGGIILFLMIMIAFYIFYIEKKDKKMFFNFLFSLLFLFLATRDFYFIPLGNPRVFLIAKKIFFLSFILAFTFFLNTIKFKTNGTKFFSLFIKLSLLIPIAFYISATSFFQLMEYYNRFSWIPAFILIYTIFIYNKNSKYTMLFSFLIFTIIHDLILVSFPIKNSKFLLSYGIFSYTIFIGLTLVEELRKAHIKVKEISLKAFIDPLTNLHNRVYLENIPFSDNDTIIFFDMNDLKKINDKHGHDAGDKALIYLANTVKKTLRKNDYILRLGGDEFVAVMKNCSPSIAKQKFELIQNEIKNYKIPLSISYGITKYKNDIKKTLKSADRYMYRMKSEIKKSKKYKYKYK</sequence>
<dbReference type="NCBIfam" id="TIGR00254">
    <property type="entry name" value="GGDEF"/>
    <property type="match status" value="1"/>
</dbReference>
<protein>
    <submittedName>
        <fullName evidence="3">Diguanylate cyclase (GGDEF) domain-containing protein</fullName>
    </submittedName>
</protein>
<evidence type="ECO:0000256" key="1">
    <source>
        <dbReference type="SAM" id="Phobius"/>
    </source>
</evidence>
<dbReference type="Gene3D" id="3.30.70.270">
    <property type="match status" value="1"/>
</dbReference>
<keyword evidence="1" id="KW-0812">Transmembrane</keyword>
<gene>
    <name evidence="3" type="ORF">SAMN02745164_02283</name>
</gene>
<dbReference type="InterPro" id="IPR029787">
    <property type="entry name" value="Nucleotide_cyclase"/>
</dbReference>
<keyword evidence="4" id="KW-1185">Reference proteome</keyword>
<dbReference type="Proteomes" id="UP000184334">
    <property type="component" value="Unassembled WGS sequence"/>
</dbReference>
<dbReference type="RefSeq" id="WP_143148394.1">
    <property type="nucleotide sequence ID" value="NZ_FQUI01000083.1"/>
</dbReference>
<dbReference type="GO" id="GO:1902201">
    <property type="term" value="P:negative regulation of bacterial-type flagellum-dependent cell motility"/>
    <property type="evidence" value="ECO:0007669"/>
    <property type="project" value="TreeGrafter"/>
</dbReference>
<dbReference type="STRING" id="1122195.SAMN02745164_02283"/>
<dbReference type="SUPFAM" id="SSF55073">
    <property type="entry name" value="Nucleotide cyclase"/>
    <property type="match status" value="1"/>
</dbReference>
<dbReference type="GO" id="GO:0043709">
    <property type="term" value="P:cell adhesion involved in single-species biofilm formation"/>
    <property type="evidence" value="ECO:0007669"/>
    <property type="project" value="TreeGrafter"/>
</dbReference>
<dbReference type="AlphaFoldDB" id="A0A1M5AYB9"/>
<accession>A0A1M5AYB9</accession>
<feature type="transmembrane region" description="Helical" evidence="1">
    <location>
        <begin position="152"/>
        <end position="172"/>
    </location>
</feature>
<name>A0A1M5AYB9_MARH1</name>
<feature type="transmembrane region" description="Helical" evidence="1">
    <location>
        <begin position="128"/>
        <end position="145"/>
    </location>
</feature>
<feature type="transmembrane region" description="Helical" evidence="1">
    <location>
        <begin position="97"/>
        <end position="116"/>
    </location>
</feature>
<dbReference type="CDD" id="cd01949">
    <property type="entry name" value="GGDEF"/>
    <property type="match status" value="1"/>
</dbReference>
<dbReference type="InterPro" id="IPR043128">
    <property type="entry name" value="Rev_trsase/Diguanyl_cyclase"/>
</dbReference>
<dbReference type="GO" id="GO:0052621">
    <property type="term" value="F:diguanylate cyclase activity"/>
    <property type="evidence" value="ECO:0007669"/>
    <property type="project" value="TreeGrafter"/>
</dbReference>
<dbReference type="InterPro" id="IPR050469">
    <property type="entry name" value="Diguanylate_Cyclase"/>
</dbReference>
<evidence type="ECO:0000313" key="4">
    <source>
        <dbReference type="Proteomes" id="UP000184334"/>
    </source>
</evidence>
<organism evidence="3 4">
    <name type="scientific">Marinitoga hydrogenitolerans (strain DSM 16785 / JCM 12826 / AT1271)</name>
    <dbReference type="NCBI Taxonomy" id="1122195"/>
    <lineage>
        <taxon>Bacteria</taxon>
        <taxon>Thermotogati</taxon>
        <taxon>Thermotogota</taxon>
        <taxon>Thermotogae</taxon>
        <taxon>Petrotogales</taxon>
        <taxon>Petrotogaceae</taxon>
        <taxon>Marinitoga</taxon>
    </lineage>
</organism>
<proteinExistence type="predicted"/>
<dbReference type="PANTHER" id="PTHR45138:SF6">
    <property type="entry name" value="DIGUANYLATE CYCLASE DGCN"/>
    <property type="match status" value="1"/>
</dbReference>
<dbReference type="Pfam" id="PF00990">
    <property type="entry name" value="GGDEF"/>
    <property type="match status" value="1"/>
</dbReference>
<feature type="transmembrane region" description="Helical" evidence="1">
    <location>
        <begin position="64"/>
        <end position="85"/>
    </location>
</feature>
<reference evidence="3" key="1">
    <citation type="submission" date="2016-11" db="EMBL/GenBank/DDBJ databases">
        <authorList>
            <person name="Varghese N."/>
            <person name="Submissions S."/>
        </authorList>
    </citation>
    <scope>NUCLEOTIDE SEQUENCE [LARGE SCALE GENOMIC DNA]</scope>
    <source>
        <strain evidence="3">DSM 16785</strain>
    </source>
</reference>
<feature type="transmembrane region" description="Helical" evidence="1">
    <location>
        <begin position="178"/>
        <end position="195"/>
    </location>
</feature>
<dbReference type="SMART" id="SM00267">
    <property type="entry name" value="GGDEF"/>
    <property type="match status" value="1"/>
</dbReference>
<comment type="caution">
    <text evidence="3">The sequence shown here is derived from an EMBL/GenBank/DDBJ whole genome shotgun (WGS) entry which is preliminary data.</text>
</comment>
<evidence type="ECO:0000259" key="2">
    <source>
        <dbReference type="PROSITE" id="PS50887"/>
    </source>
</evidence>
<feature type="transmembrane region" description="Helical" evidence="1">
    <location>
        <begin position="6"/>
        <end position="30"/>
    </location>
</feature>
<dbReference type="GO" id="GO:0005886">
    <property type="term" value="C:plasma membrane"/>
    <property type="evidence" value="ECO:0007669"/>
    <property type="project" value="TreeGrafter"/>
</dbReference>
<dbReference type="OrthoDB" id="39278at2"/>
<keyword evidence="1" id="KW-0472">Membrane</keyword>
<feature type="domain" description="GGDEF" evidence="2">
    <location>
        <begin position="233"/>
        <end position="357"/>
    </location>
</feature>
<keyword evidence="1" id="KW-1133">Transmembrane helix</keyword>
<dbReference type="PANTHER" id="PTHR45138">
    <property type="entry name" value="REGULATORY COMPONENTS OF SENSORY TRANSDUCTION SYSTEM"/>
    <property type="match status" value="1"/>
</dbReference>
<feature type="transmembrane region" description="Helical" evidence="1">
    <location>
        <begin position="37"/>
        <end position="58"/>
    </location>
</feature>